<dbReference type="InterPro" id="IPR036188">
    <property type="entry name" value="FAD/NAD-bd_sf"/>
</dbReference>
<dbReference type="STRING" id="747676.F4RB51"/>
<evidence type="ECO:0000256" key="4">
    <source>
        <dbReference type="ARBA" id="ARBA00022827"/>
    </source>
</evidence>
<evidence type="ECO:0000256" key="2">
    <source>
        <dbReference type="ARBA" id="ARBA00010989"/>
    </source>
</evidence>
<accession>F4RB51</accession>
<keyword evidence="8" id="KW-1185">Reference proteome</keyword>
<keyword evidence="4" id="KW-0274">FAD</keyword>
<gene>
    <name evidence="7" type="ORF">MELLADRAFT_33839</name>
</gene>
<name>F4RB51_MELLP</name>
<evidence type="ECO:0000256" key="3">
    <source>
        <dbReference type="ARBA" id="ARBA00022630"/>
    </source>
</evidence>
<dbReference type="AlphaFoldDB" id="F4RB51"/>
<evidence type="ECO:0000313" key="7">
    <source>
        <dbReference type="EMBL" id="EGG10344.1"/>
    </source>
</evidence>
<dbReference type="InParanoid" id="F4RB51"/>
<dbReference type="OrthoDB" id="2219495at2759"/>
<dbReference type="VEuPathDB" id="FungiDB:MELLADRAFT_33839"/>
<dbReference type="Pfam" id="PF01266">
    <property type="entry name" value="DAO"/>
    <property type="match status" value="1"/>
</dbReference>
<reference evidence="8" key="1">
    <citation type="journal article" date="2011" name="Proc. Natl. Acad. Sci. U.S.A.">
        <title>Obligate biotrophy features unraveled by the genomic analysis of rust fungi.</title>
        <authorList>
            <person name="Duplessis S."/>
            <person name="Cuomo C.A."/>
            <person name="Lin Y.-C."/>
            <person name="Aerts A."/>
            <person name="Tisserant E."/>
            <person name="Veneault-Fourrey C."/>
            <person name="Joly D.L."/>
            <person name="Hacquard S."/>
            <person name="Amselem J."/>
            <person name="Cantarel B.L."/>
            <person name="Chiu R."/>
            <person name="Coutinho P.M."/>
            <person name="Feau N."/>
            <person name="Field M."/>
            <person name="Frey P."/>
            <person name="Gelhaye E."/>
            <person name="Goldberg J."/>
            <person name="Grabherr M.G."/>
            <person name="Kodira C.D."/>
            <person name="Kohler A."/>
            <person name="Kuees U."/>
            <person name="Lindquist E.A."/>
            <person name="Lucas S.M."/>
            <person name="Mago R."/>
            <person name="Mauceli E."/>
            <person name="Morin E."/>
            <person name="Murat C."/>
            <person name="Pangilinan J.L."/>
            <person name="Park R."/>
            <person name="Pearson M."/>
            <person name="Quesneville H."/>
            <person name="Rouhier N."/>
            <person name="Sakthikumar S."/>
            <person name="Salamov A.A."/>
            <person name="Schmutz J."/>
            <person name="Selles B."/>
            <person name="Shapiro H."/>
            <person name="Tanguay P."/>
            <person name="Tuskan G.A."/>
            <person name="Henrissat B."/>
            <person name="Van de Peer Y."/>
            <person name="Rouze P."/>
            <person name="Ellis J.G."/>
            <person name="Dodds P.N."/>
            <person name="Schein J.E."/>
            <person name="Zhong S."/>
            <person name="Hamelin R.C."/>
            <person name="Grigoriev I.V."/>
            <person name="Szabo L.J."/>
            <person name="Martin F."/>
        </authorList>
    </citation>
    <scope>NUCLEOTIDE SEQUENCE [LARGE SCALE GENOMIC DNA]</scope>
    <source>
        <strain evidence="8">98AG31 / pathotype 3-4-7</strain>
    </source>
</reference>
<keyword evidence="5" id="KW-0560">Oxidoreductase</keyword>
<comment type="similarity">
    <text evidence="2">Belongs to the MSOX/MTOX family.</text>
</comment>
<dbReference type="InterPro" id="IPR006076">
    <property type="entry name" value="FAD-dep_OxRdtase"/>
</dbReference>
<evidence type="ECO:0000259" key="6">
    <source>
        <dbReference type="Pfam" id="PF01266"/>
    </source>
</evidence>
<proteinExistence type="inferred from homology"/>
<keyword evidence="3" id="KW-0285">Flavoprotein</keyword>
<evidence type="ECO:0000256" key="1">
    <source>
        <dbReference type="ARBA" id="ARBA00001974"/>
    </source>
</evidence>
<evidence type="ECO:0000313" key="8">
    <source>
        <dbReference type="Proteomes" id="UP000001072"/>
    </source>
</evidence>
<dbReference type="Gene3D" id="3.30.9.10">
    <property type="entry name" value="D-Amino Acid Oxidase, subunit A, domain 2"/>
    <property type="match status" value="1"/>
</dbReference>
<dbReference type="GO" id="GO:0050660">
    <property type="term" value="F:flavin adenine dinucleotide binding"/>
    <property type="evidence" value="ECO:0007669"/>
    <property type="project" value="InterPro"/>
</dbReference>
<protein>
    <recommendedName>
        <fullName evidence="6">FAD dependent oxidoreductase domain-containing protein</fullName>
    </recommendedName>
</protein>
<dbReference type="SUPFAM" id="SSF51905">
    <property type="entry name" value="FAD/NAD(P)-binding domain"/>
    <property type="match status" value="1"/>
</dbReference>
<dbReference type="KEGG" id="mlr:MELLADRAFT_33839"/>
<dbReference type="GO" id="GO:0008115">
    <property type="term" value="F:sarcosine oxidase activity"/>
    <property type="evidence" value="ECO:0007669"/>
    <property type="project" value="TreeGrafter"/>
</dbReference>
<sequence>MTNDKSKSILIIGGCGTFGLSTAWHLSKRGYNQIVCLDRWPFPSKSSAGYDRNKIVRTAYADPMYVKLAQEALEEWKTPIFKDVINLSGWVAGTSDAKPAPSKEKDQSEDTSISAVGAFDRLLQTLQLYSKPEHLTLLHTPSDLHDRFPKYFANTPGFRGVLDSNAGWVDAAKALETVGKLCEASGVKFVTGPKGTAVSLVRATEDNLESEVIGVKTEDGTVFKADKIICCLGAYTDTLLDMEGQLTAVAYSTTHIQLTPEEQEEYRNMPVILVEALGYTFPPDADGRLKFCDLHVGKTVQGRSNPVSIPRDAAYHESDSLPEEDIKEVRDFIKYCMPQFSEREFLQTKMLWDTESFDFGWIIDSHPSSPNRLYVATGGSGHSFKNLPNVGKYVADMLEGNLSEEHKSAWRWRPDKLDSIPAIKRVDLSTLHGWKHDSD</sequence>
<evidence type="ECO:0000256" key="5">
    <source>
        <dbReference type="ARBA" id="ARBA00023002"/>
    </source>
</evidence>
<dbReference type="HOGENOM" id="CLU_007884_0_2_1"/>
<dbReference type="InterPro" id="IPR045170">
    <property type="entry name" value="MTOX"/>
</dbReference>
<dbReference type="GO" id="GO:0051698">
    <property type="term" value="F:saccharopine oxidase activity"/>
    <property type="evidence" value="ECO:0007669"/>
    <property type="project" value="TreeGrafter"/>
</dbReference>
<dbReference type="eggNOG" id="KOG2820">
    <property type="taxonomic scope" value="Eukaryota"/>
</dbReference>
<dbReference type="PANTHER" id="PTHR10961">
    <property type="entry name" value="PEROXISOMAL SARCOSINE OXIDASE"/>
    <property type="match status" value="1"/>
</dbReference>
<organism evidence="8">
    <name type="scientific">Melampsora larici-populina (strain 98AG31 / pathotype 3-4-7)</name>
    <name type="common">Poplar leaf rust fungus</name>
    <dbReference type="NCBI Taxonomy" id="747676"/>
    <lineage>
        <taxon>Eukaryota</taxon>
        <taxon>Fungi</taxon>
        <taxon>Dikarya</taxon>
        <taxon>Basidiomycota</taxon>
        <taxon>Pucciniomycotina</taxon>
        <taxon>Pucciniomycetes</taxon>
        <taxon>Pucciniales</taxon>
        <taxon>Melampsoraceae</taxon>
        <taxon>Melampsora</taxon>
    </lineage>
</organism>
<dbReference type="GeneID" id="18927342"/>
<dbReference type="EMBL" id="GL883095">
    <property type="protein sequence ID" value="EGG10344.1"/>
    <property type="molecule type" value="Genomic_DNA"/>
</dbReference>
<dbReference type="RefSeq" id="XP_007406645.1">
    <property type="nucleotide sequence ID" value="XM_007406583.1"/>
</dbReference>
<dbReference type="FunCoup" id="F4RB51">
    <property type="interactions" value="65"/>
</dbReference>
<dbReference type="PANTHER" id="PTHR10961:SF26">
    <property type="entry name" value="L-SACCHAROPINE OXIDASE"/>
    <property type="match status" value="1"/>
</dbReference>
<dbReference type="Gene3D" id="3.50.50.60">
    <property type="entry name" value="FAD/NAD(P)-binding domain"/>
    <property type="match status" value="1"/>
</dbReference>
<feature type="domain" description="FAD dependent oxidoreductase" evidence="6">
    <location>
        <begin position="9"/>
        <end position="397"/>
    </location>
</feature>
<dbReference type="Proteomes" id="UP000001072">
    <property type="component" value="Unassembled WGS sequence"/>
</dbReference>
<comment type="cofactor">
    <cofactor evidence="1">
        <name>FAD</name>
        <dbReference type="ChEBI" id="CHEBI:57692"/>
    </cofactor>
</comment>